<dbReference type="EMBL" id="QVEP01000024">
    <property type="protein sequence ID" value="RGB79513.1"/>
    <property type="molecule type" value="Genomic_DNA"/>
</dbReference>
<evidence type="ECO:0000313" key="3">
    <source>
        <dbReference type="EMBL" id="RGB79513.1"/>
    </source>
</evidence>
<dbReference type="SUPFAM" id="SSF50156">
    <property type="entry name" value="PDZ domain-like"/>
    <property type="match status" value="1"/>
</dbReference>
<keyword evidence="1" id="KW-0812">Transmembrane</keyword>
<keyword evidence="1" id="KW-0472">Membrane</keyword>
<name>A0A3E2TMA7_9FIRM</name>
<sequence>MRKYRAWLTAALMINLVVLFGFVMNWYQTRKNEVDQRLTKVSADVAMRQYVMPVGMPVGLYIHTKGVMVLGTGKVTNLEDDVLEPAKTVFREGDYILSINGTTLRNTSQAMSLIQSCKGKMLSFEVLRDGKKIMLTMKPVETAEDRYKIGVWLRDDTQGIGTITYIDADQNFAALGHGITDVDTGILMDISHGMVYQSNILSIVKGSQGTPGEIVGTIDYQKKNRIGTINDNSSCGIFGTVDRDYLAYDPEKAVPVADPEEVTEGPVQIVCTMNGETNRYAAEIRKIDKNNKDHKNFVLQITDEQLLEKTNGILQGMSGSPVIQNGKLVGAVTHVFVNEPTKGYGIFAENMQNAEE</sequence>
<dbReference type="EC" id="3.4.21.116" evidence="3"/>
<dbReference type="Gene3D" id="2.30.42.10">
    <property type="match status" value="1"/>
</dbReference>
<protein>
    <submittedName>
        <fullName evidence="3">SpoIVB peptidase</fullName>
        <ecNumber evidence="3">3.4.21.116</ecNumber>
    </submittedName>
</protein>
<dbReference type="InterPro" id="IPR008763">
    <property type="entry name" value="Peptidase_S55"/>
</dbReference>
<dbReference type="PROSITE" id="PS51494">
    <property type="entry name" value="SPOIVB"/>
    <property type="match status" value="1"/>
</dbReference>
<accession>A0A3E2TMA7</accession>
<dbReference type="InterPro" id="IPR036034">
    <property type="entry name" value="PDZ_sf"/>
</dbReference>
<evidence type="ECO:0000313" key="4">
    <source>
        <dbReference type="Proteomes" id="UP000260773"/>
    </source>
</evidence>
<dbReference type="GO" id="GO:0016787">
    <property type="term" value="F:hydrolase activity"/>
    <property type="evidence" value="ECO:0007669"/>
    <property type="project" value="UniProtKB-KW"/>
</dbReference>
<organism evidence="3 4">
    <name type="scientific">Coprococcus catus</name>
    <dbReference type="NCBI Taxonomy" id="116085"/>
    <lineage>
        <taxon>Bacteria</taxon>
        <taxon>Bacillati</taxon>
        <taxon>Bacillota</taxon>
        <taxon>Clostridia</taxon>
        <taxon>Lachnospirales</taxon>
        <taxon>Lachnospiraceae</taxon>
        <taxon>Coprococcus</taxon>
    </lineage>
</organism>
<evidence type="ECO:0000256" key="1">
    <source>
        <dbReference type="SAM" id="Phobius"/>
    </source>
</evidence>
<keyword evidence="1" id="KW-1133">Transmembrane helix</keyword>
<keyword evidence="3" id="KW-0378">Hydrolase</keyword>
<evidence type="ECO:0000259" key="2">
    <source>
        <dbReference type="PROSITE" id="PS51494"/>
    </source>
</evidence>
<dbReference type="Proteomes" id="UP000260773">
    <property type="component" value="Unassembled WGS sequence"/>
</dbReference>
<gene>
    <name evidence="3" type="primary">spoIVB</name>
    <name evidence="3" type="ORF">DW070_10155</name>
</gene>
<proteinExistence type="predicted"/>
<dbReference type="InterPro" id="IPR009003">
    <property type="entry name" value="Peptidase_S1_PA"/>
</dbReference>
<dbReference type="SUPFAM" id="SSF50494">
    <property type="entry name" value="Trypsin-like serine proteases"/>
    <property type="match status" value="1"/>
</dbReference>
<dbReference type="AlphaFoldDB" id="A0A3E2TMA7"/>
<comment type="caution">
    <text evidence="3">The sequence shown here is derived from an EMBL/GenBank/DDBJ whole genome shotgun (WGS) entry which is preliminary data.</text>
</comment>
<feature type="transmembrane region" description="Helical" evidence="1">
    <location>
        <begin position="7"/>
        <end position="27"/>
    </location>
</feature>
<dbReference type="RefSeq" id="WP_015512699.1">
    <property type="nucleotide sequence ID" value="NZ_JAQDKA010000020.1"/>
</dbReference>
<dbReference type="NCBIfam" id="TIGR02860">
    <property type="entry name" value="spore_IV_B"/>
    <property type="match status" value="1"/>
</dbReference>
<reference evidence="3 4" key="1">
    <citation type="submission" date="2018-08" db="EMBL/GenBank/DDBJ databases">
        <title>A genome reference for cultivated species of the human gut microbiota.</title>
        <authorList>
            <person name="Zou Y."/>
            <person name="Xue W."/>
            <person name="Luo G."/>
        </authorList>
    </citation>
    <scope>NUCLEOTIDE SEQUENCE [LARGE SCALE GENOMIC DNA]</scope>
    <source>
        <strain evidence="3 4">AF45-17</strain>
    </source>
</reference>
<dbReference type="InterPro" id="IPR014219">
    <property type="entry name" value="SpoIVB"/>
</dbReference>
<dbReference type="Pfam" id="PF05580">
    <property type="entry name" value="Peptidase_S55"/>
    <property type="match status" value="1"/>
</dbReference>
<feature type="domain" description="Peptidase S55" evidence="2">
    <location>
        <begin position="131"/>
        <end position="356"/>
    </location>
</feature>